<evidence type="ECO:0000313" key="1">
    <source>
        <dbReference type="EMBL" id="WTU38282.1"/>
    </source>
</evidence>
<gene>
    <name evidence="1" type="ORF">OHV25_01190</name>
</gene>
<reference evidence="1" key="1">
    <citation type="submission" date="2022-10" db="EMBL/GenBank/DDBJ databases">
        <title>The complete genomes of actinobacterial strains from the NBC collection.</title>
        <authorList>
            <person name="Joergensen T.S."/>
            <person name="Alvarez Arevalo M."/>
            <person name="Sterndorff E.B."/>
            <person name="Faurdal D."/>
            <person name="Vuksanovic O."/>
            <person name="Mourched A.-S."/>
            <person name="Charusanti P."/>
            <person name="Shaw S."/>
            <person name="Blin K."/>
            <person name="Weber T."/>
        </authorList>
    </citation>
    <scope>NUCLEOTIDE SEQUENCE</scope>
    <source>
        <strain evidence="1">NBC_00060</strain>
    </source>
</reference>
<evidence type="ECO:0008006" key="2">
    <source>
        <dbReference type="Google" id="ProtNLM"/>
    </source>
</evidence>
<protein>
    <recommendedName>
        <fullName evidence="2">Transposase</fullName>
    </recommendedName>
</protein>
<organism evidence="1">
    <name type="scientific">Streptomyces sp. NBC_00060</name>
    <dbReference type="NCBI Taxonomy" id="2975636"/>
    <lineage>
        <taxon>Bacteria</taxon>
        <taxon>Bacillati</taxon>
        <taxon>Actinomycetota</taxon>
        <taxon>Actinomycetes</taxon>
        <taxon>Kitasatosporales</taxon>
        <taxon>Streptomycetaceae</taxon>
        <taxon>Streptomyces</taxon>
    </lineage>
</organism>
<dbReference type="AlphaFoldDB" id="A0AAU2GR51"/>
<proteinExistence type="predicted"/>
<accession>A0AAU2GR51</accession>
<dbReference type="EMBL" id="CP108253">
    <property type="protein sequence ID" value="WTU38282.1"/>
    <property type="molecule type" value="Genomic_DNA"/>
</dbReference>
<sequence length="67" mass="7145">MRRILSRGDGHALDWAVGRWLADRRPAAAGLRGLAVDGKSLRGAGRATGRKMDLLAALEHTTVLALV</sequence>
<name>A0AAU2GR51_9ACTN</name>